<protein>
    <submittedName>
        <fullName evidence="1">Uncharacterized protein</fullName>
    </submittedName>
</protein>
<dbReference type="AlphaFoldDB" id="A0AAV7HR99"/>
<evidence type="ECO:0000313" key="2">
    <source>
        <dbReference type="Proteomes" id="UP000775213"/>
    </source>
</evidence>
<sequence length="113" mass="11559">MAAMPTKLAPTNEAALFNLDDSLSMGRYSLAGAPIEAASLSSTISAAEGLSLEGTAAYGVRKELDGLGEANGASEAMVIVIGRARRTKSMASFAILVDGVGATRCFCKEDEGL</sequence>
<evidence type="ECO:0000313" key="1">
    <source>
        <dbReference type="EMBL" id="KAH0470123.1"/>
    </source>
</evidence>
<organism evidence="1 2">
    <name type="scientific">Dendrobium chrysotoxum</name>
    <name type="common">Orchid</name>
    <dbReference type="NCBI Taxonomy" id="161865"/>
    <lineage>
        <taxon>Eukaryota</taxon>
        <taxon>Viridiplantae</taxon>
        <taxon>Streptophyta</taxon>
        <taxon>Embryophyta</taxon>
        <taxon>Tracheophyta</taxon>
        <taxon>Spermatophyta</taxon>
        <taxon>Magnoliopsida</taxon>
        <taxon>Liliopsida</taxon>
        <taxon>Asparagales</taxon>
        <taxon>Orchidaceae</taxon>
        <taxon>Epidendroideae</taxon>
        <taxon>Malaxideae</taxon>
        <taxon>Dendrobiinae</taxon>
        <taxon>Dendrobium</taxon>
    </lineage>
</organism>
<proteinExistence type="predicted"/>
<gene>
    <name evidence="1" type="ORF">IEQ34_001681</name>
</gene>
<comment type="caution">
    <text evidence="1">The sequence shown here is derived from an EMBL/GenBank/DDBJ whole genome shotgun (WGS) entry which is preliminary data.</text>
</comment>
<accession>A0AAV7HR99</accession>
<dbReference type="Proteomes" id="UP000775213">
    <property type="component" value="Unassembled WGS sequence"/>
</dbReference>
<name>A0AAV7HR99_DENCH</name>
<dbReference type="EMBL" id="JAGFBR010000002">
    <property type="protein sequence ID" value="KAH0470123.1"/>
    <property type="molecule type" value="Genomic_DNA"/>
</dbReference>
<keyword evidence="2" id="KW-1185">Reference proteome</keyword>
<reference evidence="1 2" key="1">
    <citation type="journal article" date="2021" name="Hortic Res">
        <title>Chromosome-scale assembly of the Dendrobium chrysotoxum genome enhances the understanding of orchid evolution.</title>
        <authorList>
            <person name="Zhang Y."/>
            <person name="Zhang G.Q."/>
            <person name="Zhang D."/>
            <person name="Liu X.D."/>
            <person name="Xu X.Y."/>
            <person name="Sun W.H."/>
            <person name="Yu X."/>
            <person name="Zhu X."/>
            <person name="Wang Z.W."/>
            <person name="Zhao X."/>
            <person name="Zhong W.Y."/>
            <person name="Chen H."/>
            <person name="Yin W.L."/>
            <person name="Huang T."/>
            <person name="Niu S.C."/>
            <person name="Liu Z.J."/>
        </authorList>
    </citation>
    <scope>NUCLEOTIDE SEQUENCE [LARGE SCALE GENOMIC DNA]</scope>
    <source>
        <strain evidence="1">Lindl</strain>
    </source>
</reference>